<reference evidence="1 2" key="1">
    <citation type="submission" date="2018-06" db="EMBL/GenBank/DDBJ databases">
        <title>Bacteria isolated from soil of Wuhan.</title>
        <authorList>
            <person name="Xiang W."/>
            <person name="Huang C."/>
        </authorList>
    </citation>
    <scope>NUCLEOTIDE SEQUENCE [LARGE SCALE GENOMIC DNA]</scope>
    <source>
        <strain evidence="2">xwS4</strain>
    </source>
</reference>
<evidence type="ECO:0008006" key="3">
    <source>
        <dbReference type="Google" id="ProtNLM"/>
    </source>
</evidence>
<protein>
    <recommendedName>
        <fullName evidence="3">Diguanylate cyclase</fullName>
    </recommendedName>
</protein>
<organism evidence="1 2">
    <name type="scientific">Pseudomonas hunanensis</name>
    <dbReference type="NCBI Taxonomy" id="1247546"/>
    <lineage>
        <taxon>Bacteria</taxon>
        <taxon>Pseudomonadati</taxon>
        <taxon>Pseudomonadota</taxon>
        <taxon>Gammaproteobacteria</taxon>
        <taxon>Pseudomonadales</taxon>
        <taxon>Pseudomonadaceae</taxon>
        <taxon>Pseudomonas</taxon>
    </lineage>
</organism>
<evidence type="ECO:0000313" key="2">
    <source>
        <dbReference type="Proteomes" id="UP000704738"/>
    </source>
</evidence>
<gene>
    <name evidence="1" type="ORF">DM819_03195</name>
</gene>
<accession>A0ABD6MUJ1</accession>
<evidence type="ECO:0000313" key="1">
    <source>
        <dbReference type="EMBL" id="NWL44894.1"/>
    </source>
</evidence>
<dbReference type="AlphaFoldDB" id="A0ABD6MUJ1"/>
<proteinExistence type="predicted"/>
<dbReference type="EMBL" id="QJRE01000087">
    <property type="protein sequence ID" value="NWL44894.1"/>
    <property type="molecule type" value="Genomic_DNA"/>
</dbReference>
<name>A0ABD6MUJ1_9PSED</name>
<comment type="caution">
    <text evidence="1">The sequence shown here is derived from an EMBL/GenBank/DDBJ whole genome shotgun (WGS) entry which is preliminary data.</text>
</comment>
<sequence length="76" mass="7900">MGAGEPAKQASRWLARAAPVFAGTPAPTRVAQAPGKQVGFQPTIGTCRGWLLTRSSQALTAGYSARSKPPCCATWV</sequence>
<dbReference type="Proteomes" id="UP000704738">
    <property type="component" value="Unassembled WGS sequence"/>
</dbReference>